<evidence type="ECO:0000256" key="11">
    <source>
        <dbReference type="ARBA" id="ARBA00023065"/>
    </source>
</evidence>
<evidence type="ECO:0000256" key="3">
    <source>
        <dbReference type="ARBA" id="ARBA00022448"/>
    </source>
</evidence>
<comment type="subcellular location">
    <subcellularLocation>
        <location evidence="1">Cell membrane</location>
        <topology evidence="1">Multi-pass membrane protein</topology>
    </subcellularLocation>
</comment>
<feature type="transmembrane region" description="Helical" evidence="13">
    <location>
        <begin position="281"/>
        <end position="304"/>
    </location>
</feature>
<keyword evidence="7 13" id="KW-0547">Nucleotide-binding</keyword>
<feature type="transmembrane region" description="Helical" evidence="13">
    <location>
        <begin position="46"/>
        <end position="65"/>
    </location>
</feature>
<dbReference type="InterPro" id="IPR051014">
    <property type="entry name" value="Cation_Transport_ATPase_IB"/>
</dbReference>
<dbReference type="PANTHER" id="PTHR48085:SF5">
    <property type="entry name" value="CADMIUM_ZINC-TRANSPORTING ATPASE HMA4-RELATED"/>
    <property type="match status" value="1"/>
</dbReference>
<dbReference type="GO" id="GO:0005524">
    <property type="term" value="F:ATP binding"/>
    <property type="evidence" value="ECO:0007669"/>
    <property type="project" value="UniProtKB-UniRule"/>
</dbReference>
<dbReference type="STRING" id="29539.SAMN02745716_0548"/>
<keyword evidence="12 13" id="KW-0472">Membrane</keyword>
<dbReference type="EMBL" id="FNWJ01000001">
    <property type="protein sequence ID" value="SEH10775.1"/>
    <property type="molecule type" value="Genomic_DNA"/>
</dbReference>
<dbReference type="InterPro" id="IPR044492">
    <property type="entry name" value="P_typ_ATPase_HD_dom"/>
</dbReference>
<dbReference type="SUPFAM" id="SSF81653">
    <property type="entry name" value="Calcium ATPase, transduction domain A"/>
    <property type="match status" value="1"/>
</dbReference>
<dbReference type="SFLD" id="SFLDG00002">
    <property type="entry name" value="C1.7:_P-type_atpase_like"/>
    <property type="match status" value="1"/>
</dbReference>
<evidence type="ECO:0000259" key="14">
    <source>
        <dbReference type="Pfam" id="PF00122"/>
    </source>
</evidence>
<evidence type="ECO:0000256" key="2">
    <source>
        <dbReference type="ARBA" id="ARBA00006024"/>
    </source>
</evidence>
<dbReference type="Pfam" id="PF00122">
    <property type="entry name" value="E1-E2_ATPase"/>
    <property type="match status" value="1"/>
</dbReference>
<feature type="transmembrane region" description="Helical" evidence="13">
    <location>
        <begin position="590"/>
        <end position="617"/>
    </location>
</feature>
<reference evidence="16" key="1">
    <citation type="submission" date="2016-10" db="EMBL/GenBank/DDBJ databases">
        <authorList>
            <person name="Varghese N."/>
            <person name="Submissions S."/>
        </authorList>
    </citation>
    <scope>NUCLEOTIDE SEQUENCE [LARGE SCALE GENOMIC DNA]</scope>
    <source>
        <strain evidence="16">ATCC 35263</strain>
    </source>
</reference>
<dbReference type="InterPro" id="IPR023299">
    <property type="entry name" value="ATPase_P-typ_cyto_dom_N"/>
</dbReference>
<feature type="transmembrane region" description="Helical" evidence="13">
    <location>
        <begin position="85"/>
        <end position="110"/>
    </location>
</feature>
<feature type="domain" description="P-type ATPase A" evidence="14">
    <location>
        <begin position="131"/>
        <end position="231"/>
    </location>
</feature>
<dbReference type="InterPro" id="IPR018303">
    <property type="entry name" value="ATPase_P-typ_P_site"/>
</dbReference>
<keyword evidence="16" id="KW-1185">Reference proteome</keyword>
<keyword evidence="4 13" id="KW-1003">Cell membrane</keyword>
<keyword evidence="8 13" id="KW-0067">ATP-binding</keyword>
<keyword evidence="3" id="KW-0813">Transport</keyword>
<dbReference type="PRINTS" id="PR00941">
    <property type="entry name" value="CDATPASE"/>
</dbReference>
<dbReference type="Gene3D" id="3.40.50.1000">
    <property type="entry name" value="HAD superfamily/HAD-like"/>
    <property type="match status" value="1"/>
</dbReference>
<keyword evidence="6 13" id="KW-0479">Metal-binding</keyword>
<dbReference type="InterPro" id="IPR023298">
    <property type="entry name" value="ATPase_P-typ_TM_dom_sf"/>
</dbReference>
<dbReference type="SFLD" id="SFLDS00003">
    <property type="entry name" value="Haloacid_Dehalogenase"/>
    <property type="match status" value="1"/>
</dbReference>
<keyword evidence="5 13" id="KW-0812">Transmembrane</keyword>
<dbReference type="OrthoDB" id="7059309at2"/>
<dbReference type="PRINTS" id="PR00119">
    <property type="entry name" value="CATATPASE"/>
</dbReference>
<evidence type="ECO:0000256" key="7">
    <source>
        <dbReference type="ARBA" id="ARBA00022741"/>
    </source>
</evidence>
<dbReference type="SFLD" id="SFLDF00027">
    <property type="entry name" value="p-type_atpase"/>
    <property type="match status" value="1"/>
</dbReference>
<dbReference type="Proteomes" id="UP000222056">
    <property type="component" value="Unassembled WGS sequence"/>
</dbReference>
<dbReference type="RefSeq" id="WP_093116007.1">
    <property type="nucleotide sequence ID" value="NZ_FNWJ01000001.1"/>
</dbReference>
<evidence type="ECO:0000256" key="9">
    <source>
        <dbReference type="ARBA" id="ARBA00022967"/>
    </source>
</evidence>
<evidence type="ECO:0000256" key="6">
    <source>
        <dbReference type="ARBA" id="ARBA00022723"/>
    </source>
</evidence>
<sequence length="646" mass="67831">MSESVAPAQAMSWREATYKFAPLRNALIAGLLLLAGIVLELIDAPQALAIAAFVAAIPIGAWFFAQEGWEEFIEEREIGIEALMLLAAAGCIVFGLWEEAAALVFLYSLAEAIEELTFTRTRSAIRELLDLAPKQARRLTGGREETIDADQLRVGDVIVVRPGEALPTDGVILEGSSTFNEAPVTGESVPVEKGPGQQVFAGTVNGQRAVEVKVTRPYADNTLQRIVRLVEQAQSQKSRAQRFVDRFATRYSPAVLLAAVLVAVIGGLVDGDWTESALRGVTVLVAGAPCALVMSVPVAVAAAISRAGRDGILVKGGLQLEALGRIQAVAFDKTGTLTKGTPEVTDVIPLNGYDRHQALALAAAVEARSEHPLAQAIVTRAREEGIEPAAAQQFEALVGHGAIAQVDGTEVWVGSPELAAQRAAAGELPADVGRLQDEGKTVVFVGQDDRLLALVALRDEPRPEATRAIAELRRLGVKHISMLTGDNQRTARAIAAQLGLDAYYAELKPEDKVTQIRRLHDEHGAVAMVGDGINDAPALAAADLGIAMGTAGTDAAIEAADVALMADDITKVAQALSLGRRATRISRQNLLFSVVLLAVLIPSAVAGVLTVVVAVAVHEVSELLAVVNGLRAAKRPAAAPAGSNAA</sequence>
<dbReference type="NCBIfam" id="TIGR01525">
    <property type="entry name" value="ATPase-IB_hvy"/>
    <property type="match status" value="1"/>
</dbReference>
<dbReference type="FunFam" id="2.70.150.10:FF:000002">
    <property type="entry name" value="Copper-transporting ATPase 1, putative"/>
    <property type="match status" value="1"/>
</dbReference>
<feature type="transmembrane region" description="Helical" evidence="13">
    <location>
        <begin position="247"/>
        <end position="269"/>
    </location>
</feature>
<dbReference type="AlphaFoldDB" id="A0A1H6FLS8"/>
<dbReference type="InterPro" id="IPR023214">
    <property type="entry name" value="HAD_sf"/>
</dbReference>
<evidence type="ECO:0000256" key="10">
    <source>
        <dbReference type="ARBA" id="ARBA00022989"/>
    </source>
</evidence>
<keyword evidence="9" id="KW-1278">Translocase</keyword>
<evidence type="ECO:0000256" key="1">
    <source>
        <dbReference type="ARBA" id="ARBA00004651"/>
    </source>
</evidence>
<dbReference type="PANTHER" id="PTHR48085">
    <property type="entry name" value="CADMIUM/ZINC-TRANSPORTING ATPASE HMA2-RELATED"/>
    <property type="match status" value="1"/>
</dbReference>
<dbReference type="FunFam" id="3.40.50.1000:FF:000020">
    <property type="entry name" value="Probable cation-transporting P-type ATPase"/>
    <property type="match status" value="1"/>
</dbReference>
<dbReference type="PROSITE" id="PS00154">
    <property type="entry name" value="ATPASE_E1_E2"/>
    <property type="match status" value="1"/>
</dbReference>
<evidence type="ECO:0000256" key="8">
    <source>
        <dbReference type="ARBA" id="ARBA00022840"/>
    </source>
</evidence>
<dbReference type="GO" id="GO:0016887">
    <property type="term" value="F:ATP hydrolysis activity"/>
    <property type="evidence" value="ECO:0007669"/>
    <property type="project" value="InterPro"/>
</dbReference>
<protein>
    <submittedName>
        <fullName evidence="15">Cd2+/Zn2+-exporting ATPase</fullName>
    </submittedName>
</protein>
<dbReference type="InterPro" id="IPR059000">
    <property type="entry name" value="ATPase_P-type_domA"/>
</dbReference>
<proteinExistence type="inferred from homology"/>
<dbReference type="Pfam" id="PF00702">
    <property type="entry name" value="Hydrolase"/>
    <property type="match status" value="1"/>
</dbReference>
<evidence type="ECO:0000256" key="12">
    <source>
        <dbReference type="ARBA" id="ARBA00023136"/>
    </source>
</evidence>
<organism evidence="15 16">
    <name type="scientific">Thermoleophilum album</name>
    <dbReference type="NCBI Taxonomy" id="29539"/>
    <lineage>
        <taxon>Bacteria</taxon>
        <taxon>Bacillati</taxon>
        <taxon>Actinomycetota</taxon>
        <taxon>Thermoleophilia</taxon>
        <taxon>Thermoleophilales</taxon>
        <taxon>Thermoleophilaceae</taxon>
        <taxon>Thermoleophilum</taxon>
    </lineage>
</organism>
<keyword evidence="10 13" id="KW-1133">Transmembrane helix</keyword>
<dbReference type="NCBIfam" id="TIGR01511">
    <property type="entry name" value="ATPase-IB1_Cu"/>
    <property type="match status" value="1"/>
</dbReference>
<dbReference type="SUPFAM" id="SSF56784">
    <property type="entry name" value="HAD-like"/>
    <property type="match status" value="1"/>
</dbReference>
<evidence type="ECO:0000256" key="4">
    <source>
        <dbReference type="ARBA" id="ARBA00022475"/>
    </source>
</evidence>
<evidence type="ECO:0000256" key="5">
    <source>
        <dbReference type="ARBA" id="ARBA00022692"/>
    </source>
</evidence>
<feature type="transmembrane region" description="Helical" evidence="13">
    <location>
        <begin position="20"/>
        <end position="39"/>
    </location>
</feature>
<dbReference type="InterPro" id="IPR008250">
    <property type="entry name" value="ATPase_P-typ_transduc_dom_A_sf"/>
</dbReference>
<dbReference type="InterPro" id="IPR001757">
    <property type="entry name" value="P_typ_ATPase"/>
</dbReference>
<dbReference type="InterPro" id="IPR027256">
    <property type="entry name" value="P-typ_ATPase_IB"/>
</dbReference>
<accession>A0A1H6FLS8</accession>
<evidence type="ECO:0000256" key="13">
    <source>
        <dbReference type="RuleBase" id="RU362081"/>
    </source>
</evidence>
<dbReference type="InterPro" id="IPR036412">
    <property type="entry name" value="HAD-like_sf"/>
</dbReference>
<dbReference type="GO" id="GO:0046872">
    <property type="term" value="F:metal ion binding"/>
    <property type="evidence" value="ECO:0007669"/>
    <property type="project" value="UniProtKB-KW"/>
</dbReference>
<comment type="similarity">
    <text evidence="2 13">Belongs to the cation transport ATPase (P-type) (TC 3.A.3) family. Type IB subfamily.</text>
</comment>
<keyword evidence="11" id="KW-0406">Ion transport</keyword>
<dbReference type="GO" id="GO:0005886">
    <property type="term" value="C:plasma membrane"/>
    <property type="evidence" value="ECO:0007669"/>
    <property type="project" value="UniProtKB-SubCell"/>
</dbReference>
<dbReference type="GO" id="GO:0019829">
    <property type="term" value="F:ATPase-coupled monoatomic cation transmembrane transporter activity"/>
    <property type="evidence" value="ECO:0007669"/>
    <property type="project" value="InterPro"/>
</dbReference>
<name>A0A1H6FLS8_THEAL</name>
<gene>
    <name evidence="15" type="ORF">SAMN02745716_0548</name>
</gene>
<dbReference type="Gene3D" id="3.40.1110.10">
    <property type="entry name" value="Calcium-transporting ATPase, cytoplasmic domain N"/>
    <property type="match status" value="1"/>
</dbReference>
<dbReference type="SUPFAM" id="SSF81665">
    <property type="entry name" value="Calcium ATPase, transmembrane domain M"/>
    <property type="match status" value="1"/>
</dbReference>
<dbReference type="Gene3D" id="2.70.150.10">
    <property type="entry name" value="Calcium-transporting ATPase, cytoplasmic transduction domain A"/>
    <property type="match status" value="1"/>
</dbReference>
<dbReference type="NCBIfam" id="TIGR01512">
    <property type="entry name" value="ATPase-IB2_Cd"/>
    <property type="match status" value="1"/>
</dbReference>
<evidence type="ECO:0000313" key="15">
    <source>
        <dbReference type="EMBL" id="SEH10775.1"/>
    </source>
</evidence>
<dbReference type="NCBIfam" id="TIGR01494">
    <property type="entry name" value="ATPase_P-type"/>
    <property type="match status" value="1"/>
</dbReference>
<evidence type="ECO:0000313" key="16">
    <source>
        <dbReference type="Proteomes" id="UP000222056"/>
    </source>
</evidence>